<dbReference type="RefSeq" id="WP_144727363.1">
    <property type="nucleotide sequence ID" value="NZ_CAWOWR010000107.1"/>
</dbReference>
<dbReference type="GO" id="GO:0005737">
    <property type="term" value="C:cytoplasm"/>
    <property type="evidence" value="ECO:0007669"/>
    <property type="project" value="TreeGrafter"/>
</dbReference>
<name>A0A558HN38_9GAMM</name>
<protein>
    <submittedName>
        <fullName evidence="4">FAD-binding oxidoreductase</fullName>
    </submittedName>
</protein>
<dbReference type="SUPFAM" id="SSF51905">
    <property type="entry name" value="FAD/NAD(P)-binding domain"/>
    <property type="match status" value="1"/>
</dbReference>
<keyword evidence="1" id="KW-0560">Oxidoreductase</keyword>
<accession>A0A558HN38</accession>
<dbReference type="AlphaFoldDB" id="A0A558HN38"/>
<proteinExistence type="predicted"/>
<dbReference type="InterPro" id="IPR036188">
    <property type="entry name" value="FAD/NAD-bd_sf"/>
</dbReference>
<dbReference type="GO" id="GO:0016491">
    <property type="term" value="F:oxidoreductase activity"/>
    <property type="evidence" value="ECO:0007669"/>
    <property type="project" value="UniProtKB-KW"/>
</dbReference>
<evidence type="ECO:0000313" key="4">
    <source>
        <dbReference type="EMBL" id="TVU70536.1"/>
    </source>
</evidence>
<dbReference type="Proteomes" id="UP000319941">
    <property type="component" value="Unassembled WGS sequence"/>
</dbReference>
<dbReference type="STRING" id="553385.GCA_000591415_01716"/>
<dbReference type="EMBL" id="VNFH01000005">
    <property type="protein sequence ID" value="TVU70536.1"/>
    <property type="molecule type" value="Genomic_DNA"/>
</dbReference>
<evidence type="ECO:0000259" key="3">
    <source>
        <dbReference type="Pfam" id="PF01266"/>
    </source>
</evidence>
<dbReference type="Pfam" id="PF01266">
    <property type="entry name" value="DAO"/>
    <property type="match status" value="1"/>
</dbReference>
<sequence length="487" mass="54089">MEAFVQHGARPTAAGTESGQQQATPPSQPYDPAYDPLVSATPGRGREYAPTYWVATAGEPPEDDGPVMGDIDADVVIVGSGFTGLTTAIVLAEKYGIKATILEANRVSWGCSTRNGGQAQCASGRLKRSQWIERYGLQTALGLHRECVEGMENFKALIKDIECDPQPGGHLYIAHRDRMMPGLEKEARLLRETFNYDARILDGATVRNEWVGDEEACGALHEPEGIGVHPGKLAFGYLRKARRLGVKIHPASPVESWETRNGVHYLKTPGGVVKARSVGMATGGYTSGKMHSELRNRLMPVLSNSLVTRPLTPQEIEATRFHTTQVLTDTRVLRHYYRLLPDNRVQIGSRSAVAGKDAPKAQYENQLIADLHRKFPALTGIEVDYSWWGWVDVSHDMMPRIHQPDPRQSIYYAMGYGGNGVMYSAQAGKRLAQWIAKDAADLVLPIFQSRLPYPNVLEKIESPIFAPFRRTGQRCLYRWYAMKDEAK</sequence>
<feature type="domain" description="FAD dependent oxidoreductase" evidence="3">
    <location>
        <begin position="74"/>
        <end position="434"/>
    </location>
</feature>
<dbReference type="InterPro" id="IPR006076">
    <property type="entry name" value="FAD-dep_OxRdtase"/>
</dbReference>
<dbReference type="Gene3D" id="3.30.9.10">
    <property type="entry name" value="D-Amino Acid Oxidase, subunit A, domain 2"/>
    <property type="match status" value="1"/>
</dbReference>
<dbReference type="Gene3D" id="3.50.50.60">
    <property type="entry name" value="FAD/NAD(P)-binding domain"/>
    <property type="match status" value="1"/>
</dbReference>
<feature type="compositionally biased region" description="Polar residues" evidence="2">
    <location>
        <begin position="15"/>
        <end position="25"/>
    </location>
</feature>
<evidence type="ECO:0000313" key="5">
    <source>
        <dbReference type="Proteomes" id="UP000319941"/>
    </source>
</evidence>
<dbReference type="PANTHER" id="PTHR13847">
    <property type="entry name" value="SARCOSINE DEHYDROGENASE-RELATED"/>
    <property type="match status" value="1"/>
</dbReference>
<reference evidence="4 5" key="1">
    <citation type="submission" date="2019-07" db="EMBL/GenBank/DDBJ databases">
        <title>Diversity of Bacteria from Kongsfjorden, Arctic.</title>
        <authorList>
            <person name="Yu Y."/>
        </authorList>
    </citation>
    <scope>NUCLEOTIDE SEQUENCE [LARGE SCALE GENOMIC DNA]</scope>
    <source>
        <strain evidence="4 5">SM1923</strain>
    </source>
</reference>
<comment type="caution">
    <text evidence="4">The sequence shown here is derived from an EMBL/GenBank/DDBJ whole genome shotgun (WGS) entry which is preliminary data.</text>
</comment>
<gene>
    <name evidence="4" type="ORF">FQP86_07815</name>
</gene>
<dbReference type="PANTHER" id="PTHR13847:SF281">
    <property type="entry name" value="FAD DEPENDENT OXIDOREDUCTASE DOMAIN-CONTAINING PROTEIN"/>
    <property type="match status" value="1"/>
</dbReference>
<evidence type="ECO:0000256" key="1">
    <source>
        <dbReference type="ARBA" id="ARBA00023002"/>
    </source>
</evidence>
<keyword evidence="5" id="KW-1185">Reference proteome</keyword>
<organism evidence="4 5">
    <name type="scientific">Cobetia crustatorum</name>
    <dbReference type="NCBI Taxonomy" id="553385"/>
    <lineage>
        <taxon>Bacteria</taxon>
        <taxon>Pseudomonadati</taxon>
        <taxon>Pseudomonadota</taxon>
        <taxon>Gammaproteobacteria</taxon>
        <taxon>Oceanospirillales</taxon>
        <taxon>Halomonadaceae</taxon>
        <taxon>Cobetia</taxon>
    </lineage>
</organism>
<dbReference type="OrthoDB" id="311718at2"/>
<evidence type="ECO:0000256" key="2">
    <source>
        <dbReference type="SAM" id="MobiDB-lite"/>
    </source>
</evidence>
<feature type="region of interest" description="Disordered" evidence="2">
    <location>
        <begin position="1"/>
        <end position="42"/>
    </location>
</feature>